<dbReference type="AlphaFoldDB" id="A0AAF0BNB1"/>
<reference evidence="3" key="1">
    <citation type="submission" date="2023-01" db="EMBL/GenBank/DDBJ databases">
        <title>The genome sequence of Kordiimonadaceae bacterium 6D33.</title>
        <authorList>
            <person name="Liu Y."/>
        </authorList>
    </citation>
    <scope>NUCLEOTIDE SEQUENCE</scope>
    <source>
        <strain evidence="3">6D33</strain>
    </source>
</reference>
<protein>
    <recommendedName>
        <fullName evidence="2">EF-hand domain-containing protein</fullName>
    </recommendedName>
</protein>
<dbReference type="RefSeq" id="WP_289505583.1">
    <property type="nucleotide sequence ID" value="NZ_CP116805.1"/>
</dbReference>
<feature type="domain" description="EF-hand" evidence="2">
    <location>
        <begin position="42"/>
        <end position="59"/>
    </location>
</feature>
<evidence type="ECO:0000313" key="4">
    <source>
        <dbReference type="Proteomes" id="UP001217500"/>
    </source>
</evidence>
<proteinExistence type="predicted"/>
<dbReference type="Gene3D" id="1.10.238.10">
    <property type="entry name" value="EF-hand"/>
    <property type="match status" value="1"/>
</dbReference>
<name>A0AAF0BNB1_9PROT</name>
<evidence type="ECO:0000259" key="2">
    <source>
        <dbReference type="Pfam" id="PF13202"/>
    </source>
</evidence>
<dbReference type="EMBL" id="CP116805">
    <property type="protein sequence ID" value="WCL55726.1"/>
    <property type="molecule type" value="Genomic_DNA"/>
</dbReference>
<dbReference type="Proteomes" id="UP001217500">
    <property type="component" value="Chromosome"/>
</dbReference>
<gene>
    <name evidence="3" type="ORF">PH603_08150</name>
</gene>
<dbReference type="InterPro" id="IPR018247">
    <property type="entry name" value="EF_Hand_1_Ca_BS"/>
</dbReference>
<feature type="domain" description="EF-hand" evidence="2">
    <location>
        <begin position="62"/>
        <end position="82"/>
    </location>
</feature>
<evidence type="ECO:0000256" key="1">
    <source>
        <dbReference type="SAM" id="SignalP"/>
    </source>
</evidence>
<keyword evidence="1" id="KW-0732">Signal</keyword>
<dbReference type="InterPro" id="IPR002048">
    <property type="entry name" value="EF_hand_dom"/>
</dbReference>
<organism evidence="3 4">
    <name type="scientific">Gimibacter soli</name>
    <dbReference type="NCBI Taxonomy" id="3024400"/>
    <lineage>
        <taxon>Bacteria</taxon>
        <taxon>Pseudomonadati</taxon>
        <taxon>Pseudomonadota</taxon>
        <taxon>Alphaproteobacteria</taxon>
        <taxon>Kordiimonadales</taxon>
        <taxon>Temperatibacteraceae</taxon>
        <taxon>Gimibacter</taxon>
    </lineage>
</organism>
<dbReference type="GO" id="GO:0005509">
    <property type="term" value="F:calcium ion binding"/>
    <property type="evidence" value="ECO:0007669"/>
    <property type="project" value="InterPro"/>
</dbReference>
<dbReference type="KEGG" id="gso:PH603_08150"/>
<dbReference type="PROSITE" id="PS00018">
    <property type="entry name" value="EF_HAND_1"/>
    <property type="match status" value="1"/>
</dbReference>
<dbReference type="SUPFAM" id="SSF47473">
    <property type="entry name" value="EF-hand"/>
    <property type="match status" value="1"/>
</dbReference>
<dbReference type="Pfam" id="PF13202">
    <property type="entry name" value="EF-hand_5"/>
    <property type="match status" value="2"/>
</dbReference>
<sequence length="144" mass="15616">MFGNKSTIGVFTVAALFATSGAIAGGQMGQTRAQSGMLPYLEVADANKDNSITEAEFSRYLQSRFKELDTNSDGSVAKVELKEEVKGADGADQTAATFLALNDLNRDNKLTYDEYVKDPMSEFALADSNGDRKVSMEEAKPNKR</sequence>
<evidence type="ECO:0000313" key="3">
    <source>
        <dbReference type="EMBL" id="WCL55726.1"/>
    </source>
</evidence>
<keyword evidence="4" id="KW-1185">Reference proteome</keyword>
<accession>A0AAF0BNB1</accession>
<feature type="chain" id="PRO_5041937579" description="EF-hand domain-containing protein" evidence="1">
    <location>
        <begin position="25"/>
        <end position="144"/>
    </location>
</feature>
<dbReference type="InterPro" id="IPR011992">
    <property type="entry name" value="EF-hand-dom_pair"/>
</dbReference>
<feature type="signal peptide" evidence="1">
    <location>
        <begin position="1"/>
        <end position="24"/>
    </location>
</feature>